<accession>A0ABQ0MIZ1</accession>
<name>A0ABQ0MIZ1_9BACT</name>
<organism evidence="1 2">
    <name type="scientific">Geoanaerobacter pelophilus</name>
    <dbReference type="NCBI Taxonomy" id="60036"/>
    <lineage>
        <taxon>Bacteria</taxon>
        <taxon>Pseudomonadati</taxon>
        <taxon>Thermodesulfobacteriota</taxon>
        <taxon>Desulfuromonadia</taxon>
        <taxon>Geobacterales</taxon>
        <taxon>Geobacteraceae</taxon>
        <taxon>Geoanaerobacter</taxon>
    </lineage>
</organism>
<reference evidence="2" key="1">
    <citation type="submission" date="2017-05" db="EMBL/GenBank/DDBJ databases">
        <title>Draft genome sequence of Geobacter pelophilus, a iron(III)-reducing bacteria.</title>
        <authorList>
            <person name="Aoyagi T."/>
            <person name="Koike H."/>
            <person name="Morita T."/>
            <person name="Sato Y."/>
            <person name="Habe H."/>
            <person name="Hori T."/>
        </authorList>
    </citation>
    <scope>NUCLEOTIDE SEQUENCE [LARGE SCALE GENOMIC DNA]</scope>
    <source>
        <strain evidence="2">Drf2</strain>
    </source>
</reference>
<evidence type="ECO:0000313" key="1">
    <source>
        <dbReference type="EMBL" id="GAW67054.1"/>
    </source>
</evidence>
<evidence type="ECO:0000313" key="2">
    <source>
        <dbReference type="Proteomes" id="UP000194153"/>
    </source>
</evidence>
<gene>
    <name evidence="1" type="ORF">GPEL0_01f2682</name>
</gene>
<comment type="caution">
    <text evidence="1">The sequence shown here is derived from an EMBL/GenBank/DDBJ whole genome shotgun (WGS) entry which is preliminary data.</text>
</comment>
<sequence length="89" mass="10338">MGKGDGAMSKTEEITVTCYAGYKADERPTSFERGKTVLAVAEVLDRWYDQDGNYFKVRAEDSKEYLLRHDLDQDRWELVTDKKERGEEP</sequence>
<dbReference type="Proteomes" id="UP000194153">
    <property type="component" value="Unassembled WGS sequence"/>
</dbReference>
<evidence type="ECO:0008006" key="3">
    <source>
        <dbReference type="Google" id="ProtNLM"/>
    </source>
</evidence>
<dbReference type="EMBL" id="BDQG01000001">
    <property type="protein sequence ID" value="GAW67054.1"/>
    <property type="molecule type" value="Genomic_DNA"/>
</dbReference>
<keyword evidence="2" id="KW-1185">Reference proteome</keyword>
<protein>
    <recommendedName>
        <fullName evidence="3">DUF5348 domain-containing protein</fullName>
    </recommendedName>
</protein>
<proteinExistence type="predicted"/>